<dbReference type="EMBL" id="JAPMLD010000011">
    <property type="protein sequence ID" value="MDW4826077.1"/>
    <property type="molecule type" value="Genomic_DNA"/>
</dbReference>
<dbReference type="Proteomes" id="UP001271263">
    <property type="component" value="Unassembled WGS sequence"/>
</dbReference>
<dbReference type="Proteomes" id="UP001259340">
    <property type="component" value="Unassembled WGS sequence"/>
</dbReference>
<sequence length="491" mass="54940">MSITLGTRYGVAAILLLALVNISATCADPLNDKPKTISRNIQHTTVAKTPKIIRFQRRAVIPSTSIQSPQAAPQETKQPQHSTQALAKQVTTQASSKIALTRHEQLLISKAKRYFEQNWNPTTGLIDSVQGYSHTTMWDVASGIAGLLALEALSENSKQVTEFRLEKMLDTLIELPLYKQLLPNRQYNTRTARPSGRFSHTASNGNGWSALDLGRLYIWLEILARHKPLLAPKVNQVKSKWLLKHAVHKGNLYGTKLTSQREYFRQEGRLGYLQYAATGYQLAGLNVKAAFKCDHLDNVELNKVNLLIDKGNLPFFTLDPYLLYAIEIGNQQSCWNQLDELYQVHKVQAEKHNKLIAYAEDSLSKTPWFLYNNISYQGAAWQSVSHSGKSVSYPQTFSNKAAYAMSVLFNGPYSRNLAELVINNSARHNVVPTGLYANGKTNTAYNINTNSLILVSLWYKTRNKQAILPPVKQAQDGDGAVVISTQEPLNE</sequence>
<dbReference type="RefSeq" id="WP_310655948.1">
    <property type="nucleotide sequence ID" value="NZ_JAPMLA010000013.1"/>
</dbReference>
<dbReference type="Gene3D" id="1.50.10.140">
    <property type="match status" value="1"/>
</dbReference>
<evidence type="ECO:0000313" key="7">
    <source>
        <dbReference type="Proteomes" id="UP001271263"/>
    </source>
</evidence>
<comment type="caution">
    <text evidence="4">The sequence shown here is derived from an EMBL/GenBank/DDBJ whole genome shotgun (WGS) entry which is preliminary data.</text>
</comment>
<organism evidence="4 6">
    <name type="scientific">Shewanella fidelis</name>
    <dbReference type="NCBI Taxonomy" id="173509"/>
    <lineage>
        <taxon>Bacteria</taxon>
        <taxon>Pseudomonadati</taxon>
        <taxon>Pseudomonadota</taxon>
        <taxon>Gammaproteobacteria</taxon>
        <taxon>Alteromonadales</taxon>
        <taxon>Shewanellaceae</taxon>
        <taxon>Shewanella</taxon>
    </lineage>
</organism>
<reference evidence="4" key="2">
    <citation type="submission" date="2022-11" db="EMBL/GenBank/DDBJ databases">
        <title>Prophages regulate Shewanella fidelis motility and biofilm formation: implications for gut colonization dynamics in Ciona robusta.</title>
        <authorList>
            <person name="Natarajan O."/>
            <person name="Gibboney S.L."/>
            <person name="Young M.N."/>
            <person name="Lim S.J."/>
            <person name="Pluta N."/>
            <person name="Atkinson C.G.F."/>
            <person name="Leigh B.A."/>
            <person name="Liberti A."/>
            <person name="Kees E."/>
            <person name="Breitbart M."/>
            <person name="Gralnick J."/>
            <person name="Dishaw L.J."/>
        </authorList>
    </citation>
    <scope>NUCLEOTIDE SEQUENCE</scope>
    <source>
        <strain evidence="4">3313</strain>
    </source>
</reference>
<reference evidence="5 7" key="1">
    <citation type="journal article" date="2022" name="bioRxiv">
        <title>Prophages regulate Shewanella fidelis 3313 motility and biofilm formation: implications for gut colonization dynamics in Ciona robusta.</title>
        <authorList>
            <person name="Natarajan O."/>
            <person name="Gibboney S.L."/>
            <person name="Young M.N."/>
            <person name="Lim S.J."/>
            <person name="Pluta N."/>
            <person name="Atkinson C.G."/>
            <person name="Leigh B.A."/>
            <person name="Liberti A."/>
            <person name="Kees E.D."/>
            <person name="Breitbart M."/>
            <person name="Gralnick J.A."/>
            <person name="Dishaw L.J."/>
        </authorList>
    </citation>
    <scope>NUCLEOTIDE SEQUENCE [LARGE SCALE GENOMIC DNA]</scope>
    <source>
        <strain evidence="5 7">JG4066</strain>
    </source>
</reference>
<dbReference type="Pfam" id="PF11329">
    <property type="entry name" value="DUF3131"/>
    <property type="match status" value="1"/>
</dbReference>
<evidence type="ECO:0000313" key="6">
    <source>
        <dbReference type="Proteomes" id="UP001259340"/>
    </source>
</evidence>
<name>A0AAW8NVA1_9GAMM</name>
<evidence type="ECO:0000259" key="3">
    <source>
        <dbReference type="Pfam" id="PF11329"/>
    </source>
</evidence>
<keyword evidence="2" id="KW-0732">Signal</keyword>
<dbReference type="InterPro" id="IPR021478">
    <property type="entry name" value="DUF3131"/>
</dbReference>
<evidence type="ECO:0000313" key="4">
    <source>
        <dbReference type="EMBL" id="MDR8526136.1"/>
    </source>
</evidence>
<feature type="domain" description="DUF3131" evidence="3">
    <location>
        <begin position="110"/>
        <end position="462"/>
    </location>
</feature>
<accession>A0AAW8NVA1</accession>
<evidence type="ECO:0000256" key="1">
    <source>
        <dbReference type="SAM" id="MobiDB-lite"/>
    </source>
</evidence>
<protein>
    <submittedName>
        <fullName evidence="4">DUF3131 domain-containing protein</fullName>
    </submittedName>
</protein>
<feature type="chain" id="PRO_5043320035" evidence="2">
    <location>
        <begin position="28"/>
        <end position="491"/>
    </location>
</feature>
<gene>
    <name evidence="4" type="ORF">OS133_21250</name>
    <name evidence="5" type="ORF">OS134_18570</name>
</gene>
<evidence type="ECO:0000313" key="5">
    <source>
        <dbReference type="EMBL" id="MDW4826077.1"/>
    </source>
</evidence>
<feature type="region of interest" description="Disordered" evidence="1">
    <location>
        <begin position="64"/>
        <end position="83"/>
    </location>
</feature>
<dbReference type="EMBL" id="JAPMLE010000001">
    <property type="protein sequence ID" value="MDR8526136.1"/>
    <property type="molecule type" value="Genomic_DNA"/>
</dbReference>
<evidence type="ECO:0000256" key="2">
    <source>
        <dbReference type="SAM" id="SignalP"/>
    </source>
</evidence>
<proteinExistence type="predicted"/>
<feature type="signal peptide" evidence="2">
    <location>
        <begin position="1"/>
        <end position="27"/>
    </location>
</feature>
<keyword evidence="7" id="KW-1185">Reference proteome</keyword>
<dbReference type="AlphaFoldDB" id="A0AAW8NVA1"/>